<dbReference type="PANTHER" id="PTHR28004">
    <property type="entry name" value="ZGC:162816-RELATED"/>
    <property type="match status" value="1"/>
</dbReference>
<dbReference type="EMBL" id="JBCEWA010000004">
    <property type="protein sequence ID" value="MEL5988073.1"/>
    <property type="molecule type" value="Genomic_DNA"/>
</dbReference>
<keyword evidence="3" id="KW-1185">Reference proteome</keyword>
<evidence type="ECO:0000313" key="3">
    <source>
        <dbReference type="Proteomes" id="UP001398420"/>
    </source>
</evidence>
<dbReference type="Pfam" id="PF01168">
    <property type="entry name" value="Ala_racemase_N"/>
    <property type="match status" value="1"/>
</dbReference>
<dbReference type="RefSeq" id="WP_342302848.1">
    <property type="nucleotide sequence ID" value="NZ_JBCEWA010000004.1"/>
</dbReference>
<keyword evidence="2" id="KW-0413">Isomerase</keyword>
<sequence length="389" mass="43469">MKKYKRAFETLERPFAWLDLDALDANITTLSLQTKDKRVRIATKSVRSVEVLRYLEEHVPYMCGYMTYSAAETDYLAQQGLNHFLIGYPVYETESVRNLCKWIKKGKDITFMIDALAQAGWLHQIAKEQEVKVNVCIDLNLSIKTPIVYFGTRRSSITTIDDASLLIDQLQAMSSLEIVGVMGYEAQLAGVQNQPKNKAKGLMIQQLQQQTKEKVTKLRKQMVALVKQKVGDLQFVNGGGTGSLAFTANNKEVTEVTIGSGFYAPSIFDFHKSVKLESAAGFALRVTRKPTSDTIVCHGGGYIASGISEQREPTILSAGLTYYPTEGAGEVQTPLKVSTKEHYEIGDTVYFRHVKAGELCEHFKALHLVRSEKYKGAFNTYRGDGQCFL</sequence>
<protein>
    <submittedName>
        <fullName evidence="2">Alanine racemase</fullName>
        <ecNumber evidence="2">5.1.1.1</ecNumber>
    </submittedName>
</protein>
<name>A0ABU9LM28_9BACL</name>
<dbReference type="GO" id="GO:0008784">
    <property type="term" value="F:alanine racemase activity"/>
    <property type="evidence" value="ECO:0007669"/>
    <property type="project" value="UniProtKB-EC"/>
</dbReference>
<reference evidence="2 3" key="1">
    <citation type="submission" date="2024-04" db="EMBL/GenBank/DDBJ databases">
        <authorList>
            <person name="Wu Y.S."/>
            <person name="Zhang L."/>
        </authorList>
    </citation>
    <scope>NUCLEOTIDE SEQUENCE [LARGE SCALE GENOMIC DNA]</scope>
    <source>
        <strain evidence="2 3">KG-01</strain>
    </source>
</reference>
<comment type="caution">
    <text evidence="2">The sequence shown here is derived from an EMBL/GenBank/DDBJ whole genome shotgun (WGS) entry which is preliminary data.</text>
</comment>
<evidence type="ECO:0000313" key="2">
    <source>
        <dbReference type="EMBL" id="MEL5988073.1"/>
    </source>
</evidence>
<organism evidence="2 3">
    <name type="scientific">Kurthia gibsonii</name>
    <dbReference type="NCBI Taxonomy" id="33946"/>
    <lineage>
        <taxon>Bacteria</taxon>
        <taxon>Bacillati</taxon>
        <taxon>Bacillota</taxon>
        <taxon>Bacilli</taxon>
        <taxon>Bacillales</taxon>
        <taxon>Caryophanaceae</taxon>
        <taxon>Kurthia</taxon>
    </lineage>
</organism>
<dbReference type="SUPFAM" id="SSF51419">
    <property type="entry name" value="PLP-binding barrel"/>
    <property type="match status" value="1"/>
</dbReference>
<dbReference type="Proteomes" id="UP001398420">
    <property type="component" value="Unassembled WGS sequence"/>
</dbReference>
<proteinExistence type="predicted"/>
<feature type="domain" description="Alanine racemase N-terminal" evidence="1">
    <location>
        <begin position="19"/>
        <end position="263"/>
    </location>
</feature>
<dbReference type="InterPro" id="IPR001608">
    <property type="entry name" value="Ala_racemase_N"/>
</dbReference>
<dbReference type="InterPro" id="IPR029066">
    <property type="entry name" value="PLP-binding_barrel"/>
</dbReference>
<dbReference type="EC" id="5.1.1.1" evidence="2"/>
<evidence type="ECO:0000259" key="1">
    <source>
        <dbReference type="Pfam" id="PF01168"/>
    </source>
</evidence>
<accession>A0ABU9LM28</accession>
<dbReference type="InterPro" id="IPR051466">
    <property type="entry name" value="D-amino_acid_metab_enzyme"/>
</dbReference>
<dbReference type="Gene3D" id="3.20.20.10">
    <property type="entry name" value="Alanine racemase"/>
    <property type="match status" value="1"/>
</dbReference>
<gene>
    <name evidence="2" type="ORF">AAF454_06545</name>
</gene>
<dbReference type="PANTHER" id="PTHR28004:SF2">
    <property type="entry name" value="D-SERINE DEHYDRATASE"/>
    <property type="match status" value="1"/>
</dbReference>